<feature type="domain" description="Thioredoxin" evidence="10">
    <location>
        <begin position="3"/>
        <end position="171"/>
    </location>
</feature>
<sequence length="171" mass="18440">MSLKINDTFPPTKFAYIPYRPENSDVVACGIPVPFDTAKEFPNKKIVIVSVPGAFTPTCTANHIPPYIERIEELKKKGVDKVLVLSANDPFVQSAWGKALGAKGDDIIFVSDGNAAFSTSIGQALDLSKNGFGVRSARYAIIVDNNKVVYNEQEPGSDVTVSGIDAVLKHL</sequence>
<dbReference type="GO" id="GO:0008379">
    <property type="term" value="F:thioredoxin peroxidase activity"/>
    <property type="evidence" value="ECO:0007669"/>
    <property type="project" value="InterPro"/>
</dbReference>
<dbReference type="InterPro" id="IPR037944">
    <property type="entry name" value="PRX5-like"/>
</dbReference>
<dbReference type="GO" id="GO:0045454">
    <property type="term" value="P:cell redox homeostasis"/>
    <property type="evidence" value="ECO:0007669"/>
    <property type="project" value="TreeGrafter"/>
</dbReference>
<dbReference type="Gene3D" id="3.40.30.10">
    <property type="entry name" value="Glutaredoxin"/>
    <property type="match status" value="1"/>
</dbReference>
<evidence type="ECO:0000256" key="1">
    <source>
        <dbReference type="ARBA" id="ARBA00010505"/>
    </source>
</evidence>
<accession>A0A0J9X663</accession>
<dbReference type="AlphaFoldDB" id="A0A0J9X663"/>
<dbReference type="InterPro" id="IPR013766">
    <property type="entry name" value="Thioredoxin_domain"/>
</dbReference>
<name>A0A0J9X663_GEOCN</name>
<reference evidence="11 13" key="1">
    <citation type="submission" date="2014-03" db="EMBL/GenBank/DDBJ databases">
        <authorList>
            <person name="Casaregola S."/>
        </authorList>
    </citation>
    <scope>NUCLEOTIDE SEQUENCE [LARGE SCALE GENOMIC DNA]</scope>
    <source>
        <strain evidence="11 13">CLIB 918</strain>
    </source>
</reference>
<dbReference type="PANTHER" id="PTHR10430:SF16">
    <property type="entry name" value="PEROXIREDOXIN-5, MITOCHONDRIAL"/>
    <property type="match status" value="1"/>
</dbReference>
<dbReference type="GO" id="GO:0042744">
    <property type="term" value="P:hydrogen peroxide catabolic process"/>
    <property type="evidence" value="ECO:0007669"/>
    <property type="project" value="TreeGrafter"/>
</dbReference>
<dbReference type="EMBL" id="QQZK01000016">
    <property type="protein sequence ID" value="KAF5103905.1"/>
    <property type="molecule type" value="Genomic_DNA"/>
</dbReference>
<evidence type="ECO:0000313" key="11">
    <source>
        <dbReference type="EMBL" id="CDO52275.1"/>
    </source>
</evidence>
<organism evidence="11 13">
    <name type="scientific">Geotrichum candidum</name>
    <name type="common">Oospora lactis</name>
    <name type="synonym">Dipodascus geotrichum</name>
    <dbReference type="NCBI Taxonomy" id="1173061"/>
    <lineage>
        <taxon>Eukaryota</taxon>
        <taxon>Fungi</taxon>
        <taxon>Dikarya</taxon>
        <taxon>Ascomycota</taxon>
        <taxon>Saccharomycotina</taxon>
        <taxon>Dipodascomycetes</taxon>
        <taxon>Dipodascales</taxon>
        <taxon>Dipodascaceae</taxon>
        <taxon>Geotrichum</taxon>
    </lineage>
</organism>
<protein>
    <recommendedName>
        <fullName evidence="6">Thioredoxin peroxidase</fullName>
    </recommendedName>
    <alternativeName>
        <fullName evidence="7">Thioredoxin-dependent peroxiredoxin</fullName>
    </alternativeName>
</protein>
<keyword evidence="5 9" id="KW-0676">Redox-active center</keyword>
<evidence type="ECO:0000313" key="12">
    <source>
        <dbReference type="EMBL" id="KAF5103905.1"/>
    </source>
</evidence>
<evidence type="ECO:0000256" key="3">
    <source>
        <dbReference type="ARBA" id="ARBA00022862"/>
    </source>
</evidence>
<evidence type="ECO:0000256" key="7">
    <source>
        <dbReference type="ARBA" id="ARBA00079296"/>
    </source>
</evidence>
<comment type="caution">
    <text evidence="11">The sequence shown here is derived from an EMBL/GenBank/DDBJ whole genome shotgun (WGS) entry which is preliminary data.</text>
</comment>
<dbReference type="GO" id="GO:0005777">
    <property type="term" value="C:peroxisome"/>
    <property type="evidence" value="ECO:0007669"/>
    <property type="project" value="TreeGrafter"/>
</dbReference>
<reference evidence="12" key="2">
    <citation type="journal article" date="2020" name="Front. Microbiol.">
        <title>Phenotypic and Genetic Characterization of the Cheese Ripening Yeast Geotrichum candidum.</title>
        <authorList>
            <person name="Perkins V."/>
            <person name="Vignola S."/>
            <person name="Lessard M.H."/>
            <person name="Plante P.L."/>
            <person name="Corbeil J."/>
            <person name="Dugat-Bony E."/>
            <person name="Frenette M."/>
            <person name="Labrie S."/>
        </authorList>
    </citation>
    <scope>NUCLEOTIDE SEQUENCE</scope>
    <source>
        <strain evidence="12">LMA-70</strain>
    </source>
</reference>
<dbReference type="OrthoDB" id="195498at2759"/>
<evidence type="ECO:0000313" key="13">
    <source>
        <dbReference type="Proteomes" id="UP000242525"/>
    </source>
</evidence>
<dbReference type="EMBL" id="CCBN010000002">
    <property type="protein sequence ID" value="CDO52275.1"/>
    <property type="molecule type" value="Genomic_DNA"/>
</dbReference>
<evidence type="ECO:0000259" key="10">
    <source>
        <dbReference type="PROSITE" id="PS51352"/>
    </source>
</evidence>
<keyword evidence="3 9" id="KW-0049">Antioxidant</keyword>
<dbReference type="Proteomes" id="UP000242525">
    <property type="component" value="Unassembled WGS sequence"/>
</dbReference>
<dbReference type="PROSITE" id="PS51352">
    <property type="entry name" value="THIOREDOXIN_2"/>
    <property type="match status" value="1"/>
</dbReference>
<evidence type="ECO:0000256" key="2">
    <source>
        <dbReference type="ARBA" id="ARBA00022559"/>
    </source>
</evidence>
<dbReference type="SUPFAM" id="SSF52833">
    <property type="entry name" value="Thioredoxin-like"/>
    <property type="match status" value="1"/>
</dbReference>
<evidence type="ECO:0000256" key="6">
    <source>
        <dbReference type="ARBA" id="ARBA00032824"/>
    </source>
</evidence>
<evidence type="ECO:0000256" key="8">
    <source>
        <dbReference type="PIRSR" id="PIRSR637944-1"/>
    </source>
</evidence>
<keyword evidence="4 9" id="KW-0560">Oxidoreductase</keyword>
<proteinExistence type="inferred from homology"/>
<evidence type="ECO:0000256" key="9">
    <source>
        <dbReference type="RuleBase" id="RU366011"/>
    </source>
</evidence>
<dbReference type="PANTHER" id="PTHR10430">
    <property type="entry name" value="PEROXIREDOXIN"/>
    <property type="match status" value="1"/>
</dbReference>
<comment type="function">
    <text evidence="9">Thiol-specific peroxidase that catalyzes the reduction of hydrogen peroxide and organic hydroperoxides to water and alcohols, respectively. Plays a role in cell protection against oxidative stress by detoxifying peroxides.</text>
</comment>
<dbReference type="InterPro" id="IPR013740">
    <property type="entry name" value="Redoxin"/>
</dbReference>
<dbReference type="GO" id="GO:0034599">
    <property type="term" value="P:cellular response to oxidative stress"/>
    <property type="evidence" value="ECO:0007669"/>
    <property type="project" value="InterPro"/>
</dbReference>
<keyword evidence="13" id="KW-1185">Reference proteome</keyword>
<dbReference type="STRING" id="1173061.A0A0J9X663"/>
<dbReference type="InterPro" id="IPR036249">
    <property type="entry name" value="Thioredoxin-like_sf"/>
</dbReference>
<dbReference type="Proteomes" id="UP000750522">
    <property type="component" value="Unassembled WGS sequence"/>
</dbReference>
<reference evidence="12" key="3">
    <citation type="submission" date="2020-01" db="EMBL/GenBank/DDBJ databases">
        <authorList>
            <person name="Perkins V."/>
            <person name="Lessard M.-H."/>
            <person name="Dugat-Bony E."/>
            <person name="Frenette M."/>
            <person name="Labrie S."/>
        </authorList>
    </citation>
    <scope>NUCLEOTIDE SEQUENCE</scope>
    <source>
        <strain evidence="12">LMA-70</strain>
    </source>
</reference>
<evidence type="ECO:0000256" key="4">
    <source>
        <dbReference type="ARBA" id="ARBA00023002"/>
    </source>
</evidence>
<evidence type="ECO:0000256" key="5">
    <source>
        <dbReference type="ARBA" id="ARBA00023284"/>
    </source>
</evidence>
<dbReference type="CDD" id="cd03013">
    <property type="entry name" value="PRX5_like"/>
    <property type="match status" value="1"/>
</dbReference>
<dbReference type="FunFam" id="3.40.30.10:FF:000020">
    <property type="entry name" value="Peroxiredoxin"/>
    <property type="match status" value="1"/>
</dbReference>
<dbReference type="Pfam" id="PF08534">
    <property type="entry name" value="Redoxin"/>
    <property type="match status" value="1"/>
</dbReference>
<dbReference type="GO" id="GO:0005739">
    <property type="term" value="C:mitochondrion"/>
    <property type="evidence" value="ECO:0007669"/>
    <property type="project" value="TreeGrafter"/>
</dbReference>
<keyword evidence="2 9" id="KW-0575">Peroxidase</keyword>
<comment type="similarity">
    <text evidence="1 9">Belongs to the peroxiredoxin family. Prx5 subfamily.</text>
</comment>
<feature type="active site" description="Cysteine sulfenic acid (-SOH) intermediate" evidence="8">
    <location>
        <position position="59"/>
    </location>
</feature>
<gene>
    <name evidence="11" type="ORF">BN980_GECA02s08414g</name>
    <name evidence="12" type="ORF">DV451_001133</name>
</gene>